<dbReference type="InterPro" id="IPR015868">
    <property type="entry name" value="Glutaminase"/>
</dbReference>
<comment type="caution">
    <text evidence="8">The sequence shown here is derived from an EMBL/GenBank/DDBJ whole genome shotgun (WGS) entry which is preliminary data.</text>
</comment>
<dbReference type="InterPro" id="IPR012338">
    <property type="entry name" value="Beta-lactam/transpept-like"/>
</dbReference>
<evidence type="ECO:0000256" key="3">
    <source>
        <dbReference type="ARBA" id="ARBA00012918"/>
    </source>
</evidence>
<dbReference type="SUPFAM" id="SSF56601">
    <property type="entry name" value="beta-lactamase/transpeptidase-like"/>
    <property type="match status" value="1"/>
</dbReference>
<feature type="binding site" evidence="6">
    <location>
        <position position="255"/>
    </location>
    <ligand>
        <name>substrate</name>
    </ligand>
</feature>
<comment type="similarity">
    <text evidence="1 6">Belongs to the glutaminase family.</text>
</comment>
<dbReference type="HAMAP" id="MF_00313">
    <property type="entry name" value="Glutaminase"/>
    <property type="match status" value="1"/>
</dbReference>
<feature type="binding site" evidence="6">
    <location>
        <position position="237"/>
    </location>
    <ligand>
        <name>substrate</name>
    </ligand>
</feature>
<name>A0ABV8LGG4_9ACTN</name>
<proteinExistence type="inferred from homology"/>
<evidence type="ECO:0000259" key="7">
    <source>
        <dbReference type="PROSITE" id="PS50801"/>
    </source>
</evidence>
<dbReference type="RefSeq" id="WP_253755711.1">
    <property type="nucleotide sequence ID" value="NZ_JAMZDZ010000001.1"/>
</dbReference>
<accession>A0ABV8LGG4</accession>
<feature type="binding site" evidence="6">
    <location>
        <position position="185"/>
    </location>
    <ligand>
        <name>substrate</name>
    </ligand>
</feature>
<keyword evidence="9" id="KW-1185">Reference proteome</keyword>
<dbReference type="PANTHER" id="PTHR12544">
    <property type="entry name" value="GLUTAMINASE"/>
    <property type="match status" value="1"/>
</dbReference>
<dbReference type="Pfam" id="PF04960">
    <property type="entry name" value="Glutaminase"/>
    <property type="match status" value="1"/>
</dbReference>
<feature type="binding site" evidence="6">
    <location>
        <position position="154"/>
    </location>
    <ligand>
        <name>substrate</name>
    </ligand>
</feature>
<dbReference type="EC" id="3.5.1.2" evidence="3 6"/>
<dbReference type="InterPro" id="IPR002645">
    <property type="entry name" value="STAS_dom"/>
</dbReference>
<reference evidence="9" key="1">
    <citation type="journal article" date="2019" name="Int. J. Syst. Evol. Microbiol.">
        <title>The Global Catalogue of Microorganisms (GCM) 10K type strain sequencing project: providing services to taxonomists for standard genome sequencing and annotation.</title>
        <authorList>
            <consortium name="The Broad Institute Genomics Platform"/>
            <consortium name="The Broad Institute Genome Sequencing Center for Infectious Disease"/>
            <person name="Wu L."/>
            <person name="Ma J."/>
        </authorList>
    </citation>
    <scope>NUCLEOTIDE SEQUENCE [LARGE SCALE GENOMIC DNA]</scope>
    <source>
        <strain evidence="9">CGMCC 4.7289</strain>
    </source>
</reference>
<evidence type="ECO:0000256" key="4">
    <source>
        <dbReference type="ARBA" id="ARBA00022801"/>
    </source>
</evidence>
<dbReference type="Gene3D" id="3.30.750.24">
    <property type="entry name" value="STAS domain"/>
    <property type="match status" value="1"/>
</dbReference>
<dbReference type="GO" id="GO:0004359">
    <property type="term" value="F:glutaminase activity"/>
    <property type="evidence" value="ECO:0007669"/>
    <property type="project" value="UniProtKB-EC"/>
</dbReference>
<sequence length="418" mass="44380">MALNPIPDLLDALRESLVGVTDGQVAQYIPELAHAEPGWFGLALATLDGHVYASGDADRPFTLQSVSKPFVYALALTDRGLDEVVSRVGLEPSGEAFNATRLEPGTGRPPNPMVNAGAILTTSLVDDGFPRILAGLEAFAGRVLGVDERAYESEVETGDRNRAIAYLMRTAGSLRADAEQSVRRYFRQCAIQVTARDLAVMSATLANGGVNPVTGVQVVTRDTASHVLTVMATCGMYDFAGEWLLRVGLPAKSGVSGGITGALPAQLGIGLFSPPLDERGTSVRGIAACEELSARFGLHLMRPPARTASAVYLTENGDRLLVRGLQGDFGFAAAEALTRDVAGHATQGRLLVLDLDRVGRLHPVAVHLLGTLIERLAAYGMTTVVADVNRRGLLPQAHREFPGLDAARHWCDASLLRA</sequence>
<dbReference type="Proteomes" id="UP001595816">
    <property type="component" value="Unassembled WGS sequence"/>
</dbReference>
<evidence type="ECO:0000256" key="6">
    <source>
        <dbReference type="HAMAP-Rule" id="MF_00313"/>
    </source>
</evidence>
<evidence type="ECO:0000256" key="5">
    <source>
        <dbReference type="ARBA" id="ARBA00049534"/>
    </source>
</evidence>
<dbReference type="PANTHER" id="PTHR12544:SF29">
    <property type="entry name" value="GLUTAMINASE"/>
    <property type="match status" value="1"/>
</dbReference>
<evidence type="ECO:0000256" key="2">
    <source>
        <dbReference type="ARBA" id="ARBA00011881"/>
    </source>
</evidence>
<dbReference type="NCBIfam" id="TIGR03814">
    <property type="entry name" value="Gln_ase"/>
    <property type="match status" value="1"/>
</dbReference>
<gene>
    <name evidence="6 8" type="primary">glsA</name>
    <name evidence="8" type="ORF">ACFOZ4_05350</name>
</gene>
<protein>
    <recommendedName>
        <fullName evidence="3 6">Glutaminase</fullName>
        <ecNumber evidence="3 6">3.5.1.2</ecNumber>
    </recommendedName>
</protein>
<keyword evidence="6" id="KW-0007">Acetylation</keyword>
<comment type="subunit">
    <text evidence="2 6">Homotetramer.</text>
</comment>
<feature type="binding site" evidence="6">
    <location>
        <position position="65"/>
    </location>
    <ligand>
        <name>substrate</name>
    </ligand>
</feature>
<feature type="domain" description="STAS" evidence="7">
    <location>
        <begin position="320"/>
        <end position="389"/>
    </location>
</feature>
<evidence type="ECO:0000313" key="8">
    <source>
        <dbReference type="EMBL" id="MFC4130027.1"/>
    </source>
</evidence>
<dbReference type="PROSITE" id="PS50801">
    <property type="entry name" value="STAS"/>
    <property type="match status" value="1"/>
</dbReference>
<organism evidence="8 9">
    <name type="scientific">Hamadaea flava</name>
    <dbReference type="NCBI Taxonomy" id="1742688"/>
    <lineage>
        <taxon>Bacteria</taxon>
        <taxon>Bacillati</taxon>
        <taxon>Actinomycetota</taxon>
        <taxon>Actinomycetes</taxon>
        <taxon>Micromonosporales</taxon>
        <taxon>Micromonosporaceae</taxon>
        <taxon>Hamadaea</taxon>
    </lineage>
</organism>
<dbReference type="SUPFAM" id="SSF52091">
    <property type="entry name" value="SpoIIaa-like"/>
    <property type="match status" value="1"/>
</dbReference>
<feature type="binding site" evidence="6">
    <location>
        <position position="161"/>
    </location>
    <ligand>
        <name>substrate</name>
    </ligand>
</feature>
<dbReference type="Gene3D" id="3.40.710.10">
    <property type="entry name" value="DD-peptidase/beta-lactamase superfamily"/>
    <property type="match status" value="1"/>
</dbReference>
<feature type="binding site" evidence="6">
    <location>
        <position position="115"/>
    </location>
    <ligand>
        <name>substrate</name>
    </ligand>
</feature>
<evidence type="ECO:0000256" key="1">
    <source>
        <dbReference type="ARBA" id="ARBA00011076"/>
    </source>
</evidence>
<comment type="catalytic activity">
    <reaction evidence="5 6">
        <text>L-glutamine + H2O = L-glutamate + NH4(+)</text>
        <dbReference type="Rhea" id="RHEA:15889"/>
        <dbReference type="ChEBI" id="CHEBI:15377"/>
        <dbReference type="ChEBI" id="CHEBI:28938"/>
        <dbReference type="ChEBI" id="CHEBI:29985"/>
        <dbReference type="ChEBI" id="CHEBI:58359"/>
        <dbReference type="EC" id="3.5.1.2"/>
    </reaction>
</comment>
<evidence type="ECO:0000313" key="9">
    <source>
        <dbReference type="Proteomes" id="UP001595816"/>
    </source>
</evidence>
<dbReference type="InterPro" id="IPR036513">
    <property type="entry name" value="STAS_dom_sf"/>
</dbReference>
<keyword evidence="4 6" id="KW-0378">Hydrolase</keyword>
<dbReference type="EMBL" id="JBHSAY010000004">
    <property type="protein sequence ID" value="MFC4130027.1"/>
    <property type="molecule type" value="Genomic_DNA"/>
</dbReference>